<dbReference type="CDD" id="cd00383">
    <property type="entry name" value="trans_reg_C"/>
    <property type="match status" value="1"/>
</dbReference>
<dbReference type="PROSITE" id="PS50110">
    <property type="entry name" value="RESPONSE_REGULATORY"/>
    <property type="match status" value="1"/>
</dbReference>
<comment type="caution">
    <text evidence="11">The sequence shown here is derived from an EMBL/GenBank/DDBJ whole genome shotgun (WGS) entry which is preliminary data.</text>
</comment>
<keyword evidence="1 6" id="KW-0597">Phosphoprotein</keyword>
<evidence type="ECO:0000256" key="5">
    <source>
        <dbReference type="ARBA" id="ARBA00023163"/>
    </source>
</evidence>
<dbReference type="Gene3D" id="3.40.50.2300">
    <property type="match status" value="1"/>
</dbReference>
<sequence>MDAHTPRLAIIEDNDDLREELLFFLRHNGYAAWGADSAETFWKQLHRKPVDMVLIDLGLPGEDGFGVVEYLNELQGYGIVIITANGGQRQKLRALNLGADLFMVKPLNFSELHRALENLAQRLAQEAAPESRQERHGDGSEGWRLDAAAGRLNGPGESHLDLSQQETALLKILLRGTHQVFNKAALHDLMFTHAPHPDTHRIDVILSRLRRKARERGIDLPIRSIFGKGVVFTGTVRDG</sequence>
<evidence type="ECO:0000256" key="4">
    <source>
        <dbReference type="ARBA" id="ARBA00023125"/>
    </source>
</evidence>
<dbReference type="InterPro" id="IPR001867">
    <property type="entry name" value="OmpR/PhoB-type_DNA-bd"/>
</dbReference>
<dbReference type="SUPFAM" id="SSF46894">
    <property type="entry name" value="C-terminal effector domain of the bipartite response regulators"/>
    <property type="match status" value="1"/>
</dbReference>
<reference evidence="11 12" key="1">
    <citation type="submission" date="2019-05" db="EMBL/GenBank/DDBJ databases">
        <title>Genome of Alcanivorax gelatiniphagus, an oil degrading marine bacteria.</title>
        <authorList>
            <person name="Kwon K.K."/>
        </authorList>
    </citation>
    <scope>NUCLEOTIDE SEQUENCE [LARGE SCALE GENOMIC DNA]</scope>
    <source>
        <strain evidence="11 12">MEBiC 08158</strain>
    </source>
</reference>
<dbReference type="Pfam" id="PF00486">
    <property type="entry name" value="Trans_reg_C"/>
    <property type="match status" value="1"/>
</dbReference>
<keyword evidence="3" id="KW-0805">Transcription regulation</keyword>
<organism evidence="11 12">
    <name type="scientific">Alloalcanivorax gelatiniphagus</name>
    <dbReference type="NCBI Taxonomy" id="1194167"/>
    <lineage>
        <taxon>Bacteria</taxon>
        <taxon>Pseudomonadati</taxon>
        <taxon>Pseudomonadota</taxon>
        <taxon>Gammaproteobacteria</taxon>
        <taxon>Oceanospirillales</taxon>
        <taxon>Alcanivoracaceae</taxon>
        <taxon>Alloalcanivorax</taxon>
    </lineage>
</organism>
<dbReference type="SMART" id="SM00862">
    <property type="entry name" value="Trans_reg_C"/>
    <property type="match status" value="1"/>
</dbReference>
<dbReference type="InterPro" id="IPR039420">
    <property type="entry name" value="WalR-like"/>
</dbReference>
<evidence type="ECO:0000256" key="2">
    <source>
        <dbReference type="ARBA" id="ARBA00023012"/>
    </source>
</evidence>
<evidence type="ECO:0000256" key="8">
    <source>
        <dbReference type="SAM" id="MobiDB-lite"/>
    </source>
</evidence>
<feature type="domain" description="Response regulatory" evidence="9">
    <location>
        <begin position="7"/>
        <end position="120"/>
    </location>
</feature>
<dbReference type="Proteomes" id="UP000739180">
    <property type="component" value="Unassembled WGS sequence"/>
</dbReference>
<feature type="region of interest" description="Disordered" evidence="8">
    <location>
        <begin position="124"/>
        <end position="148"/>
    </location>
</feature>
<protein>
    <submittedName>
        <fullName evidence="11">Response regulator transcription factor</fullName>
    </submittedName>
</protein>
<dbReference type="SMART" id="SM00448">
    <property type="entry name" value="REC"/>
    <property type="match status" value="1"/>
</dbReference>
<dbReference type="Gene3D" id="1.10.10.10">
    <property type="entry name" value="Winged helix-like DNA-binding domain superfamily/Winged helix DNA-binding domain"/>
    <property type="match status" value="1"/>
</dbReference>
<evidence type="ECO:0000256" key="6">
    <source>
        <dbReference type="PROSITE-ProRule" id="PRU00169"/>
    </source>
</evidence>
<evidence type="ECO:0000313" key="11">
    <source>
        <dbReference type="EMBL" id="TMW13366.1"/>
    </source>
</evidence>
<keyword evidence="5" id="KW-0804">Transcription</keyword>
<dbReference type="PANTHER" id="PTHR48111:SF1">
    <property type="entry name" value="TWO-COMPONENT RESPONSE REGULATOR ORR33"/>
    <property type="match status" value="1"/>
</dbReference>
<dbReference type="InterPro" id="IPR001789">
    <property type="entry name" value="Sig_transdc_resp-reg_receiver"/>
</dbReference>
<proteinExistence type="predicted"/>
<feature type="domain" description="OmpR/PhoB-type" evidence="10">
    <location>
        <begin position="131"/>
        <end position="234"/>
    </location>
</feature>
<evidence type="ECO:0000259" key="10">
    <source>
        <dbReference type="PROSITE" id="PS51755"/>
    </source>
</evidence>
<dbReference type="InterPro" id="IPR036388">
    <property type="entry name" value="WH-like_DNA-bd_sf"/>
</dbReference>
<evidence type="ECO:0000256" key="3">
    <source>
        <dbReference type="ARBA" id="ARBA00023015"/>
    </source>
</evidence>
<feature type="modified residue" description="4-aspartylphosphate" evidence="6">
    <location>
        <position position="56"/>
    </location>
</feature>
<feature type="DNA-binding region" description="OmpR/PhoB-type" evidence="7">
    <location>
        <begin position="131"/>
        <end position="234"/>
    </location>
</feature>
<evidence type="ECO:0000313" key="12">
    <source>
        <dbReference type="Proteomes" id="UP000739180"/>
    </source>
</evidence>
<dbReference type="SUPFAM" id="SSF52172">
    <property type="entry name" value="CheY-like"/>
    <property type="match status" value="1"/>
</dbReference>
<name>A0ABY2XM64_9GAMM</name>
<evidence type="ECO:0000256" key="1">
    <source>
        <dbReference type="ARBA" id="ARBA00022553"/>
    </source>
</evidence>
<dbReference type="InterPro" id="IPR016032">
    <property type="entry name" value="Sig_transdc_resp-reg_C-effctor"/>
</dbReference>
<dbReference type="Pfam" id="PF00072">
    <property type="entry name" value="Response_reg"/>
    <property type="match status" value="1"/>
</dbReference>
<keyword evidence="2" id="KW-0902">Two-component regulatory system</keyword>
<dbReference type="RefSeq" id="WP_138771959.1">
    <property type="nucleotide sequence ID" value="NZ_JBHSSX010000033.1"/>
</dbReference>
<dbReference type="PROSITE" id="PS51755">
    <property type="entry name" value="OMPR_PHOB"/>
    <property type="match status" value="1"/>
</dbReference>
<accession>A0ABY2XM64</accession>
<keyword evidence="4 7" id="KW-0238">DNA-binding</keyword>
<gene>
    <name evidence="11" type="ORF">FGS76_07295</name>
</gene>
<evidence type="ECO:0000256" key="7">
    <source>
        <dbReference type="PROSITE-ProRule" id="PRU01091"/>
    </source>
</evidence>
<evidence type="ECO:0000259" key="9">
    <source>
        <dbReference type="PROSITE" id="PS50110"/>
    </source>
</evidence>
<dbReference type="PANTHER" id="PTHR48111">
    <property type="entry name" value="REGULATOR OF RPOS"/>
    <property type="match status" value="1"/>
</dbReference>
<dbReference type="EMBL" id="VCQT01000025">
    <property type="protein sequence ID" value="TMW13366.1"/>
    <property type="molecule type" value="Genomic_DNA"/>
</dbReference>
<keyword evidence="12" id="KW-1185">Reference proteome</keyword>
<feature type="compositionally biased region" description="Basic and acidic residues" evidence="8">
    <location>
        <begin position="129"/>
        <end position="144"/>
    </location>
</feature>
<dbReference type="InterPro" id="IPR011006">
    <property type="entry name" value="CheY-like_superfamily"/>
</dbReference>